<dbReference type="AlphaFoldDB" id="A0A816UU29"/>
<dbReference type="EMBL" id="CAJNRG010009320">
    <property type="protein sequence ID" value="CAF2112479.1"/>
    <property type="molecule type" value="Genomic_DNA"/>
</dbReference>
<reference evidence="1" key="1">
    <citation type="submission" date="2021-02" db="EMBL/GenBank/DDBJ databases">
        <authorList>
            <person name="Nowell W R."/>
        </authorList>
    </citation>
    <scope>NUCLEOTIDE SEQUENCE</scope>
</reference>
<protein>
    <submittedName>
        <fullName evidence="1">Uncharacterized protein</fullName>
    </submittedName>
</protein>
<evidence type="ECO:0000313" key="1">
    <source>
        <dbReference type="EMBL" id="CAF2112479.1"/>
    </source>
</evidence>
<comment type="caution">
    <text evidence="1">The sequence shown here is derived from an EMBL/GenBank/DDBJ whole genome shotgun (WGS) entry which is preliminary data.</text>
</comment>
<gene>
    <name evidence="1" type="ORF">XDN619_LOCUS21042</name>
</gene>
<name>A0A816UU29_9BILA</name>
<accession>A0A816UU29</accession>
<dbReference type="Proteomes" id="UP000663887">
    <property type="component" value="Unassembled WGS sequence"/>
</dbReference>
<sequence length="232" mass="27822">MFHKRNPWLVSTQSYFTERNYFQRRKHVRFSGNRRDPLNLNELIRQRNQLTINDENTRMDVHGDDQPIEILLPPDIYDPLCLDISLHNNENSISFTSDNQYSSMQKSQTNFQTRKPNWFVDQQVPETRITQFKKQYRLFSCNKFAFCLKKQKKLLLSILYSLGKISTLSQIHSNHMRYISRHSKNQTSNDDVNIHYFDDFIIMNKELMIGIRKNTIFIRNTNSLSNNKEDYL</sequence>
<proteinExistence type="predicted"/>
<organism evidence="1 2">
    <name type="scientific">Rotaria magnacalcarata</name>
    <dbReference type="NCBI Taxonomy" id="392030"/>
    <lineage>
        <taxon>Eukaryota</taxon>
        <taxon>Metazoa</taxon>
        <taxon>Spiralia</taxon>
        <taxon>Gnathifera</taxon>
        <taxon>Rotifera</taxon>
        <taxon>Eurotatoria</taxon>
        <taxon>Bdelloidea</taxon>
        <taxon>Philodinida</taxon>
        <taxon>Philodinidae</taxon>
        <taxon>Rotaria</taxon>
    </lineage>
</organism>
<evidence type="ECO:0000313" key="2">
    <source>
        <dbReference type="Proteomes" id="UP000663887"/>
    </source>
</evidence>